<dbReference type="PROSITE" id="PS50173">
    <property type="entry name" value="UMUC"/>
    <property type="match status" value="1"/>
</dbReference>
<evidence type="ECO:0000256" key="11">
    <source>
        <dbReference type="ARBA" id="ARBA00049244"/>
    </source>
</evidence>
<comment type="catalytic activity">
    <reaction evidence="11">
        <text>DNA(n) + a 2'-deoxyribonucleoside 5'-triphosphate = DNA(n+1) + diphosphate</text>
        <dbReference type="Rhea" id="RHEA:22508"/>
        <dbReference type="Rhea" id="RHEA-COMP:17339"/>
        <dbReference type="Rhea" id="RHEA-COMP:17340"/>
        <dbReference type="ChEBI" id="CHEBI:33019"/>
        <dbReference type="ChEBI" id="CHEBI:61560"/>
        <dbReference type="ChEBI" id="CHEBI:173112"/>
        <dbReference type="EC" id="2.7.7.7"/>
    </reaction>
</comment>
<evidence type="ECO:0000256" key="9">
    <source>
        <dbReference type="ARBA" id="ARBA00022932"/>
    </source>
</evidence>
<evidence type="ECO:0000313" key="15">
    <source>
        <dbReference type="Proteomes" id="UP000245119"/>
    </source>
</evidence>
<feature type="domain" description="UmuC" evidence="13">
    <location>
        <begin position="269"/>
        <end position="332"/>
    </location>
</feature>
<dbReference type="Pfam" id="PF11799">
    <property type="entry name" value="IMS_C"/>
    <property type="match status" value="1"/>
</dbReference>
<dbReference type="InterPro" id="IPR036775">
    <property type="entry name" value="DNA_pol_Y-fam_lit_finger_sf"/>
</dbReference>
<dbReference type="Proteomes" id="UP000245119">
    <property type="component" value="Linkage Group LG13"/>
</dbReference>
<evidence type="ECO:0000259" key="13">
    <source>
        <dbReference type="PROSITE" id="PS50173"/>
    </source>
</evidence>
<dbReference type="InterPro" id="IPR001126">
    <property type="entry name" value="UmuC"/>
</dbReference>
<evidence type="ECO:0000256" key="3">
    <source>
        <dbReference type="ARBA" id="ARBA00022679"/>
    </source>
</evidence>
<keyword evidence="5" id="KW-0235">DNA replication</keyword>
<dbReference type="EC" id="2.7.7.7" evidence="2"/>
<dbReference type="OrthoDB" id="1747274at2759"/>
<evidence type="ECO:0000256" key="6">
    <source>
        <dbReference type="ARBA" id="ARBA00022723"/>
    </source>
</evidence>
<dbReference type="Pfam" id="PF11798">
    <property type="entry name" value="IMS_HHH"/>
    <property type="match status" value="1"/>
</dbReference>
<comment type="caution">
    <text evidence="14">The sequence shown here is derived from an EMBL/GenBank/DDBJ whole genome shotgun (WGS) entry which is preliminary data.</text>
</comment>
<dbReference type="InterPro" id="IPR017961">
    <property type="entry name" value="DNA_pol_Y-fam_little_finger"/>
</dbReference>
<evidence type="ECO:0000313" key="14">
    <source>
        <dbReference type="EMBL" id="PVD19957.1"/>
    </source>
</evidence>
<dbReference type="GO" id="GO:0042276">
    <property type="term" value="P:error-prone translesion synthesis"/>
    <property type="evidence" value="ECO:0007669"/>
    <property type="project" value="TreeGrafter"/>
</dbReference>
<dbReference type="PANTHER" id="PTHR11076">
    <property type="entry name" value="DNA REPAIR POLYMERASE UMUC / TRANSFERASE FAMILY MEMBER"/>
    <property type="match status" value="1"/>
</dbReference>
<name>A0A2T7NFJ6_POMCA</name>
<accession>A0A2T7NFJ6</accession>
<dbReference type="GO" id="GO:0006260">
    <property type="term" value="P:DNA replication"/>
    <property type="evidence" value="ECO:0007669"/>
    <property type="project" value="UniProtKB-KW"/>
</dbReference>
<keyword evidence="15" id="KW-1185">Reference proteome</keyword>
<dbReference type="GO" id="GO:0006281">
    <property type="term" value="P:DNA repair"/>
    <property type="evidence" value="ECO:0007669"/>
    <property type="project" value="UniProtKB-KW"/>
</dbReference>
<comment type="similarity">
    <text evidence="1">Belongs to the DNA polymerase type-Y family.</text>
</comment>
<evidence type="ECO:0000256" key="5">
    <source>
        <dbReference type="ARBA" id="ARBA00022705"/>
    </source>
</evidence>
<dbReference type="GO" id="GO:0005634">
    <property type="term" value="C:nucleus"/>
    <property type="evidence" value="ECO:0007669"/>
    <property type="project" value="TreeGrafter"/>
</dbReference>
<keyword evidence="4" id="KW-0548">Nucleotidyltransferase</keyword>
<sequence>MEYNEDEAEQSSEEDWLDTKWSTADSSALSCSEPKDMAGEQKSIAACDTENSASLGRDGSNQLMSRMQLNDNKAGMEGLDKVVINQIIYEASKGSKFFENEKKKEEQVQHRIQEQEKCRQKITEAELKRGLDEADKLISQLKANLDLSQTIVHVDMDAFYAAVEMRDDHHSVINLWLLGALECWPSLLESKSLETDVQMLKSVADVSETTCRVEENSFRIIKSCLNAVSSSTNSHMLSSSLDPQSSAQDTEIPAYEVITFGTDVESAVQEMRCRIEQRTLLTASAGIASNMMLAKVCSDQNKPNGQFFLPPDYNTIMEFVCKLPIRKISGIGRVTEQLLRALGITHCSDLYCQRALLYHLYSSVSFNYFMRIACGIGSVHVARFKLFIICRTFRELSQPKELYSKCLELCQNLASDLASKGLLGKTVSLKLKTVDFQVRTRAHTLSSYTNDSETIFSVAKSILQTEIQAELPKILRLRLMGKILILFSGILTIVSDA</sequence>
<dbReference type="FunFam" id="1.10.150.810:FF:000001">
    <property type="entry name" value="DNA polymerase kappa"/>
    <property type="match status" value="1"/>
</dbReference>
<keyword evidence="6" id="KW-0479">Metal-binding</keyword>
<dbReference type="SUPFAM" id="SSF100879">
    <property type="entry name" value="Lesion bypass DNA polymerase (Y-family), little finger domain"/>
    <property type="match status" value="1"/>
</dbReference>
<keyword evidence="7" id="KW-0227">DNA damage</keyword>
<dbReference type="Gene3D" id="1.10.150.810">
    <property type="match status" value="2"/>
</dbReference>
<evidence type="ECO:0000256" key="4">
    <source>
        <dbReference type="ARBA" id="ARBA00022695"/>
    </source>
</evidence>
<dbReference type="GO" id="GO:0003684">
    <property type="term" value="F:damaged DNA binding"/>
    <property type="evidence" value="ECO:0007669"/>
    <property type="project" value="InterPro"/>
</dbReference>
<evidence type="ECO:0000256" key="12">
    <source>
        <dbReference type="SAM" id="MobiDB-lite"/>
    </source>
</evidence>
<evidence type="ECO:0000256" key="7">
    <source>
        <dbReference type="ARBA" id="ARBA00022763"/>
    </source>
</evidence>
<dbReference type="Pfam" id="PF00817">
    <property type="entry name" value="IMS"/>
    <property type="match status" value="1"/>
</dbReference>
<dbReference type="SUPFAM" id="SSF56672">
    <property type="entry name" value="DNA/RNA polymerases"/>
    <property type="match status" value="2"/>
</dbReference>
<dbReference type="InterPro" id="IPR024728">
    <property type="entry name" value="PolY_HhH_motif"/>
</dbReference>
<evidence type="ECO:0000256" key="2">
    <source>
        <dbReference type="ARBA" id="ARBA00012417"/>
    </source>
</evidence>
<gene>
    <name evidence="14" type="ORF">C0Q70_20451</name>
</gene>
<dbReference type="FunFam" id="3.30.1490.100:FF:000004">
    <property type="entry name" value="DNA polymerase IV"/>
    <property type="match status" value="1"/>
</dbReference>
<dbReference type="InterPro" id="IPR050116">
    <property type="entry name" value="DNA_polymerase-Y"/>
</dbReference>
<dbReference type="Gene3D" id="3.30.70.270">
    <property type="match status" value="1"/>
</dbReference>
<keyword evidence="8" id="KW-0460">Magnesium</keyword>
<evidence type="ECO:0000256" key="8">
    <source>
        <dbReference type="ARBA" id="ARBA00022842"/>
    </source>
</evidence>
<protein>
    <recommendedName>
        <fullName evidence="2">DNA-directed DNA polymerase</fullName>
        <ecNumber evidence="2">2.7.7.7</ecNumber>
    </recommendedName>
</protein>
<keyword evidence="10" id="KW-0234">DNA repair</keyword>
<dbReference type="InterPro" id="IPR043128">
    <property type="entry name" value="Rev_trsase/Diguanyl_cyclase"/>
</dbReference>
<dbReference type="InterPro" id="IPR043502">
    <property type="entry name" value="DNA/RNA_pol_sf"/>
</dbReference>
<evidence type="ECO:0000256" key="10">
    <source>
        <dbReference type="ARBA" id="ARBA00023204"/>
    </source>
</evidence>
<evidence type="ECO:0000256" key="1">
    <source>
        <dbReference type="ARBA" id="ARBA00010945"/>
    </source>
</evidence>
<keyword evidence="9" id="KW-0239">DNA-directed DNA polymerase</keyword>
<organism evidence="14 15">
    <name type="scientific">Pomacea canaliculata</name>
    <name type="common">Golden apple snail</name>
    <dbReference type="NCBI Taxonomy" id="400727"/>
    <lineage>
        <taxon>Eukaryota</taxon>
        <taxon>Metazoa</taxon>
        <taxon>Spiralia</taxon>
        <taxon>Lophotrochozoa</taxon>
        <taxon>Mollusca</taxon>
        <taxon>Gastropoda</taxon>
        <taxon>Caenogastropoda</taxon>
        <taxon>Architaenioglossa</taxon>
        <taxon>Ampullarioidea</taxon>
        <taxon>Ampullariidae</taxon>
        <taxon>Pomacea</taxon>
    </lineage>
</organism>
<proteinExistence type="inferred from homology"/>
<dbReference type="AlphaFoldDB" id="A0A2T7NFJ6"/>
<dbReference type="GO" id="GO:0003887">
    <property type="term" value="F:DNA-directed DNA polymerase activity"/>
    <property type="evidence" value="ECO:0007669"/>
    <property type="project" value="UniProtKB-KW"/>
</dbReference>
<feature type="compositionally biased region" description="Polar residues" evidence="12">
    <location>
        <begin position="20"/>
        <end position="30"/>
    </location>
</feature>
<feature type="compositionally biased region" description="Acidic residues" evidence="12">
    <location>
        <begin position="1"/>
        <end position="16"/>
    </location>
</feature>
<dbReference type="EMBL" id="PZQS01000013">
    <property type="protein sequence ID" value="PVD19957.1"/>
    <property type="molecule type" value="Genomic_DNA"/>
</dbReference>
<dbReference type="GO" id="GO:0046872">
    <property type="term" value="F:metal ion binding"/>
    <property type="evidence" value="ECO:0007669"/>
    <property type="project" value="UniProtKB-KW"/>
</dbReference>
<dbReference type="STRING" id="400727.A0A2T7NFJ6"/>
<dbReference type="Gene3D" id="3.30.1490.100">
    <property type="entry name" value="DNA polymerase, Y-family, little finger domain"/>
    <property type="match status" value="1"/>
</dbReference>
<keyword evidence="3" id="KW-0808">Transferase</keyword>
<feature type="region of interest" description="Disordered" evidence="12">
    <location>
        <begin position="1"/>
        <end position="41"/>
    </location>
</feature>
<reference evidence="14 15" key="1">
    <citation type="submission" date="2018-04" db="EMBL/GenBank/DDBJ databases">
        <title>The genome of golden apple snail Pomacea canaliculata provides insight into stress tolerance and invasive adaptation.</title>
        <authorList>
            <person name="Liu C."/>
            <person name="Liu B."/>
            <person name="Ren Y."/>
            <person name="Zhang Y."/>
            <person name="Wang H."/>
            <person name="Li S."/>
            <person name="Jiang F."/>
            <person name="Yin L."/>
            <person name="Zhang G."/>
            <person name="Qian W."/>
            <person name="Fan W."/>
        </authorList>
    </citation>
    <scope>NUCLEOTIDE SEQUENCE [LARGE SCALE GENOMIC DNA]</scope>
    <source>
        <strain evidence="14">SZHN2017</strain>
        <tissue evidence="14">Muscle</tissue>
    </source>
</reference>
<dbReference type="PANTHER" id="PTHR11076:SF33">
    <property type="entry name" value="DNA POLYMERASE KAPPA"/>
    <property type="match status" value="1"/>
</dbReference>
<dbReference type="FunFam" id="1.10.150.810:FF:000003">
    <property type="entry name" value="DNA polymerase kappa subunit"/>
    <property type="match status" value="1"/>
</dbReference>